<gene>
    <name evidence="4" type="ORF">COT27_00185</name>
</gene>
<organism evidence="4 5">
    <name type="scientific">Candidatus Kuenenbacteria bacterium CG08_land_8_20_14_0_20_37_23</name>
    <dbReference type="NCBI Taxonomy" id="1974617"/>
    <lineage>
        <taxon>Bacteria</taxon>
        <taxon>Candidatus Kueneniibacteriota</taxon>
    </lineage>
</organism>
<dbReference type="InterPro" id="IPR043993">
    <property type="entry name" value="T4SS_pilin"/>
</dbReference>
<evidence type="ECO:0000259" key="3">
    <source>
        <dbReference type="Pfam" id="PF13205"/>
    </source>
</evidence>
<dbReference type="SUPFAM" id="SSF81296">
    <property type="entry name" value="E set domains"/>
    <property type="match status" value="1"/>
</dbReference>
<dbReference type="Gene3D" id="2.60.40.10">
    <property type="entry name" value="Immunoglobulins"/>
    <property type="match status" value="3"/>
</dbReference>
<dbReference type="Pfam" id="PF13205">
    <property type="entry name" value="Big_5"/>
    <property type="match status" value="2"/>
</dbReference>
<comment type="caution">
    <text evidence="4">The sequence shown here is derived from an EMBL/GenBank/DDBJ whole genome shotgun (WGS) entry which is preliminary data.</text>
</comment>
<accession>A0A2M6XTM2</accession>
<keyword evidence="1" id="KW-0732">Signal</keyword>
<dbReference type="InterPro" id="IPR013783">
    <property type="entry name" value="Ig-like_fold"/>
</dbReference>
<reference evidence="5" key="1">
    <citation type="submission" date="2017-09" db="EMBL/GenBank/DDBJ databases">
        <title>Depth-based differentiation of microbial function through sediment-hosted aquifers and enrichment of novel symbionts in the deep terrestrial subsurface.</title>
        <authorList>
            <person name="Probst A.J."/>
            <person name="Ladd B."/>
            <person name="Jarett J.K."/>
            <person name="Geller-Mcgrath D.E."/>
            <person name="Sieber C.M.K."/>
            <person name="Emerson J.B."/>
            <person name="Anantharaman K."/>
            <person name="Thomas B.C."/>
            <person name="Malmstrom R."/>
            <person name="Stieglmeier M."/>
            <person name="Klingl A."/>
            <person name="Woyke T."/>
            <person name="Ryan C.M."/>
            <person name="Banfield J.F."/>
        </authorList>
    </citation>
    <scope>NUCLEOTIDE SEQUENCE [LARGE SCALE GENOMIC DNA]</scope>
</reference>
<protein>
    <recommendedName>
        <fullName evidence="3">SbsA Ig-like domain-containing protein</fullName>
    </recommendedName>
</protein>
<feature type="domain" description="SbsA Ig-like" evidence="3">
    <location>
        <begin position="859"/>
        <end position="956"/>
    </location>
</feature>
<dbReference type="Proteomes" id="UP000230586">
    <property type="component" value="Unassembled WGS sequence"/>
</dbReference>
<dbReference type="Pfam" id="PF18895">
    <property type="entry name" value="T4SS_pilin"/>
    <property type="match status" value="1"/>
</dbReference>
<keyword evidence="2" id="KW-0472">Membrane</keyword>
<name>A0A2M6XTM2_9BACT</name>
<dbReference type="InterPro" id="IPR014756">
    <property type="entry name" value="Ig_E-set"/>
</dbReference>
<keyword evidence="2" id="KW-0812">Transmembrane</keyword>
<sequence>MVLCFVIFLAIVFLFFPGGEVLAENSDIFGVDYGAGSGLTSVDIRVAAIRVIRTVLGILGIIALGLLIYGGVVWMTSGGNPQKIELAKKILLNTLIGLIIILLAFAIVQYVFKILEGSQDDGGFSCSPGVCYGCQRCLSDGVNLITDLSCSSCKLPPPIPSRFELQSMQTSHVGTNEKKDVYTCSRVQAIFNRNIDANTISQNNDLKIVAEGGSVNGSFTTFGNVLIFTPPGDPSEFPNKGKKHEYYLPTSIQEDSNDQLSFSACSLGAECDVAPPPYARWDFEVGLTGDLDAPQIVGTYPRNDLANPDMNVSMTPIIDVTFNENIDITTLAEIEIDPITHTAIYYAKFGNIYLKKIDAQGNELNIIDNHILLVELKENGFIFYLREPNTLEEFSIYQITVQGIRDLCGNEMVAPVSWQFMTNNTGPGIAGYYPTGDNVCPDTRVSVNFNTSMFRNRVEMTILSSRNSQVIETWNYRLVAGQISSADEHGEFKVMDNSQPNDYKVFVFIPAVGLSENTNYHISVVTDKIINIGNDLLVQSWDFEVTDLANCVCSPHIDYLSKNQGPAGDCLTINGQCFKGTVAKPAEISDIFFNSENAVIPDVSNYSDYSVGTTVPIGLQYDPLDNSNNWLDVSVEINYLNGGDVLSSNSNEFLLTSGQANGPCLWSIMPDNGDWGDTVRLTGIRFLPENVADATTLTIHNIVFNSGVSATILDLINNWTSTEISGVEVPENAQDGEVIVRNDQGNSNGVYFDVTRCGDGVLNQGEECDTNILNGRTCHDLGYAGGRLACYPADSEDPVSLVDISCTFDRSSCSDAPEVVESDVCAIVCRGGTNDGQACFVPGDCPSGACLIGELPSPNPRRDAVEVCLNSQIAARFTTSVVIDTDDIRLGKCANDACSSLDPVNFILSYVGDDNFILRPAVLLAGSQYQVTITTGVKSKTTGIAMQNDYIFRFTTKSSGGNCPLESVYVEPSYKELGSNASYLYKASALGPDCAIIGELQDYDWEWNIEEADNLGVAITNMPDDSEATVKSSTKQGIVHIKATAEEKYNIGTLKVDFDSCIFDITICADPDKDTVGDECPGSECDIVKDRCTPTILDFSPVDGAIGTWVSIQGCYFGDEKGQVIFADDKPANDLPAYCGNFWNDKRIIIEVPEDTAPIGPFRVVTKSGLSIISDHSVAAYPPILKEGFIVNNTIRPGLCVLDPDRGKFDDQIVLRGKNFGDVKDTGDNVVFMDDLNAQIGENVDNLILWENTEITAIVPSGVESGAVYVVKNSVNSNDLMFIAEAIEGVGTPCDGNTGETGCQANADICTVINHNLFCDANDCTCQAKAPTILDNSPLGSNVCRNAIVRATFDQEMNFNSIGKDTFIIEKYFQDEVSADFFWSKIARFFKKIFYESIYAEELVAGSINLDNINKKTVVTFTPYKLFGKTNEDTNYKVTIKGNANGVKSSFGTAMANDYSWIFSVSKEVCDIDYVQVNIKLNSAAGEVSKIDAVRDYFTCAGRNDCPDDIDPHIGNQHRYFAEAYDQAGTLLQADFVWKENNNSGKNLISLPSSLDTPIIEVTSEKNNGSTTLIVTASDFDTSDDIHYATSTQAVSITNFICQNPWPSFDIMFPFEDSDRNCKLSGYGDCYDMKFSTFYCRDFGYDENYCADSGLDCDDDADCPGSTCQDAVSDDLPALSAVDTVISGEEANGTCVQGGNHDQSCANDADCPNGYCKKVLKDFVFYFPAVDSKWCSNSLTPCIDSEDCVEGDVCERNTDIISVKVYSNNEHLSASAWYKKYMDSESSYASTKIDGYDAVVFDRETYINAAVDNNPQGAHNIWTDIFRISYSVKKDEVFGQEESANPITREVFDRFYKNFVFNYNLGYNLQLCAGTNEWCTKDSDCDFGIMCVAPKDKLARDVVRMGAIGEMVYYLDLYRGYCSKSQDLSCLSDEDCPDYNISDPSSEICISYRNGSYPILDAGTYIKGQSVSIWDSWQATFSGEINASLLLDPINEGSDCPNDTHNGECWNEQTKKFKCEPGSHMFHYVSLENGLVYNIFTNMEYSNTGWKPDNANYASNFSEQPCFSGTYNLRYDSRAIY</sequence>
<keyword evidence="2" id="KW-1133">Transmembrane helix</keyword>
<evidence type="ECO:0000313" key="5">
    <source>
        <dbReference type="Proteomes" id="UP000230586"/>
    </source>
</evidence>
<feature type="domain" description="SbsA Ig-like" evidence="3">
    <location>
        <begin position="292"/>
        <end position="422"/>
    </location>
</feature>
<evidence type="ECO:0000256" key="1">
    <source>
        <dbReference type="ARBA" id="ARBA00022729"/>
    </source>
</evidence>
<evidence type="ECO:0000313" key="4">
    <source>
        <dbReference type="EMBL" id="PIU10992.1"/>
    </source>
</evidence>
<dbReference type="InterPro" id="IPR032812">
    <property type="entry name" value="SbsA_Ig"/>
</dbReference>
<proteinExistence type="predicted"/>
<dbReference type="EMBL" id="PEXX01000003">
    <property type="protein sequence ID" value="PIU10992.1"/>
    <property type="molecule type" value="Genomic_DNA"/>
</dbReference>
<evidence type="ECO:0000256" key="2">
    <source>
        <dbReference type="SAM" id="Phobius"/>
    </source>
</evidence>
<feature type="transmembrane region" description="Helical" evidence="2">
    <location>
        <begin position="90"/>
        <end position="112"/>
    </location>
</feature>
<feature type="transmembrane region" description="Helical" evidence="2">
    <location>
        <begin position="47"/>
        <end position="69"/>
    </location>
</feature>